<evidence type="ECO:0000313" key="4">
    <source>
        <dbReference type="EMBL" id="PJZ65625.1"/>
    </source>
</evidence>
<dbReference type="GO" id="GO:0046872">
    <property type="term" value="F:metal ion binding"/>
    <property type="evidence" value="ECO:0007669"/>
    <property type="project" value="UniProtKB-KW"/>
</dbReference>
<dbReference type="Pfam" id="PF04166">
    <property type="entry name" value="PdxA"/>
    <property type="match status" value="1"/>
</dbReference>
<keyword evidence="3" id="KW-0520">NAD</keyword>
<dbReference type="RefSeq" id="WP_100759083.1">
    <property type="nucleotide sequence ID" value="NZ_NPDT01000004.1"/>
</dbReference>
<evidence type="ECO:0000256" key="1">
    <source>
        <dbReference type="ARBA" id="ARBA00022723"/>
    </source>
</evidence>
<dbReference type="PANTHER" id="PTHR30004">
    <property type="entry name" value="4-HYDROXYTHREONINE-4-PHOSPHATE DEHYDROGENASE"/>
    <property type="match status" value="1"/>
</dbReference>
<evidence type="ECO:0000313" key="5">
    <source>
        <dbReference type="Proteomes" id="UP000231912"/>
    </source>
</evidence>
<dbReference type="GO" id="GO:0016491">
    <property type="term" value="F:oxidoreductase activity"/>
    <property type="evidence" value="ECO:0007669"/>
    <property type="project" value="UniProtKB-KW"/>
</dbReference>
<dbReference type="Gene3D" id="3.40.718.10">
    <property type="entry name" value="Isopropylmalate Dehydrogenase"/>
    <property type="match status" value="1"/>
</dbReference>
<gene>
    <name evidence="4" type="ORF">CH371_11895</name>
</gene>
<proteinExistence type="predicted"/>
<dbReference type="PANTHER" id="PTHR30004:SF6">
    <property type="entry name" value="D-THREONATE 4-PHOSPHATE DEHYDROGENASE"/>
    <property type="match status" value="1"/>
</dbReference>
<dbReference type="EMBL" id="NPDT01000004">
    <property type="protein sequence ID" value="PJZ65625.1"/>
    <property type="molecule type" value="Genomic_DNA"/>
</dbReference>
<organism evidence="4 5">
    <name type="scientific">Leptospira wolffii</name>
    <dbReference type="NCBI Taxonomy" id="409998"/>
    <lineage>
        <taxon>Bacteria</taxon>
        <taxon>Pseudomonadati</taxon>
        <taxon>Spirochaetota</taxon>
        <taxon>Spirochaetia</taxon>
        <taxon>Leptospirales</taxon>
        <taxon>Leptospiraceae</taxon>
        <taxon>Leptospira</taxon>
    </lineage>
</organism>
<keyword evidence="1" id="KW-0479">Metal-binding</keyword>
<dbReference type="SUPFAM" id="SSF53659">
    <property type="entry name" value="Isocitrate/Isopropylmalate dehydrogenase-like"/>
    <property type="match status" value="1"/>
</dbReference>
<comment type="caution">
    <text evidence="4">The sequence shown here is derived from an EMBL/GenBank/DDBJ whole genome shotgun (WGS) entry which is preliminary data.</text>
</comment>
<reference evidence="4 5" key="1">
    <citation type="submission" date="2017-07" db="EMBL/GenBank/DDBJ databases">
        <title>Leptospira spp. isolated from tropical soils.</title>
        <authorList>
            <person name="Thibeaux R."/>
            <person name="Iraola G."/>
            <person name="Ferres I."/>
            <person name="Bierque E."/>
            <person name="Girault D."/>
            <person name="Soupe-Gilbert M.-E."/>
            <person name="Picardeau M."/>
            <person name="Goarant C."/>
        </authorList>
    </citation>
    <scope>NUCLEOTIDE SEQUENCE [LARGE SCALE GENOMIC DNA]</scope>
    <source>
        <strain evidence="4 5">FH2-C-A2</strain>
    </source>
</reference>
<sequence>MVPILITEGDPCGIGPEILESSREKLETLARDRVFLFISSHSSKSYSGWKEVSDPENLPGPGMYLWRTSALSGSEEKKLEIGKPSEVSGKSAFKTLEAAVDLQKKIGGNLITLPLSKEWVLKSGVKGFRGHTEYLADRYKRPTYMLMAGRQLCVLPLTTHVPLKKVPFYLKKIHMPSLISAIRSAPLRKGGEIAFLGLNPHAGEGGKVGDEEKKILSPMIFKMRKEGLSVTDPISADGAFSESGRSKYSLYLACYHDQGLIPFKMWEGKFGVNLTLGLDFVRVSPDHGTAFDIAGKGKADPESLIQCLDWASGAHSAEDDLRRFY</sequence>
<dbReference type="AlphaFoldDB" id="A0A2M9ZB28"/>
<evidence type="ECO:0000256" key="3">
    <source>
        <dbReference type="ARBA" id="ARBA00023027"/>
    </source>
</evidence>
<evidence type="ECO:0000256" key="2">
    <source>
        <dbReference type="ARBA" id="ARBA00023002"/>
    </source>
</evidence>
<dbReference type="Proteomes" id="UP000231912">
    <property type="component" value="Unassembled WGS sequence"/>
</dbReference>
<accession>A0A2M9ZB28</accession>
<dbReference type="InterPro" id="IPR005255">
    <property type="entry name" value="PdxA_fam"/>
</dbReference>
<keyword evidence="2" id="KW-0560">Oxidoreductase</keyword>
<name>A0A2M9ZB28_9LEPT</name>
<protein>
    <submittedName>
        <fullName evidence="4">4-hydroxythreonine-4-phosphate dehydrogenase</fullName>
    </submittedName>
</protein>
<dbReference type="GO" id="GO:0051287">
    <property type="term" value="F:NAD binding"/>
    <property type="evidence" value="ECO:0007669"/>
    <property type="project" value="InterPro"/>
</dbReference>